<protein>
    <submittedName>
        <fullName evidence="1">Uncharacterized protein</fullName>
    </submittedName>
</protein>
<keyword evidence="2" id="KW-1185">Reference proteome</keyword>
<dbReference type="AlphaFoldDB" id="A0A1I4DP02"/>
<proteinExistence type="predicted"/>
<dbReference type="Proteomes" id="UP000198851">
    <property type="component" value="Unassembled WGS sequence"/>
</dbReference>
<organism evidence="1 2">
    <name type="scientific">Shimia haliotis</name>
    <dbReference type="NCBI Taxonomy" id="1280847"/>
    <lineage>
        <taxon>Bacteria</taxon>
        <taxon>Pseudomonadati</taxon>
        <taxon>Pseudomonadota</taxon>
        <taxon>Alphaproteobacteria</taxon>
        <taxon>Rhodobacterales</taxon>
        <taxon>Roseobacteraceae</taxon>
    </lineage>
</organism>
<dbReference type="RefSeq" id="WP_212611528.1">
    <property type="nucleotide sequence ID" value="NZ_FOSZ01000003.1"/>
</dbReference>
<gene>
    <name evidence="1" type="ORF">SAMN04488036_103298</name>
</gene>
<name>A0A1I4DP02_9RHOB</name>
<reference evidence="2" key="1">
    <citation type="submission" date="2016-10" db="EMBL/GenBank/DDBJ databases">
        <authorList>
            <person name="Varghese N."/>
            <person name="Submissions S."/>
        </authorList>
    </citation>
    <scope>NUCLEOTIDE SEQUENCE [LARGE SCALE GENOMIC DNA]</scope>
    <source>
        <strain evidence="2">DSM 28453</strain>
    </source>
</reference>
<dbReference type="STRING" id="1280847.SAMN04488036_103298"/>
<evidence type="ECO:0000313" key="2">
    <source>
        <dbReference type="Proteomes" id="UP000198851"/>
    </source>
</evidence>
<dbReference type="EMBL" id="FOSZ01000003">
    <property type="protein sequence ID" value="SFK94763.1"/>
    <property type="molecule type" value="Genomic_DNA"/>
</dbReference>
<sequence>MRLICVVLILSGCNAPSPHFRGVEVSRVAVEGSTFDVRHKGRLAEAIRVNAQYAPRLGQVGTRAEIAMEVVTGCDVVEIRGDAAKVTGILKCDAGDAPPPVLLTLREQDCEVVDVFIPAGGATAYLEPECD</sequence>
<accession>A0A1I4DP02</accession>
<evidence type="ECO:0000313" key="1">
    <source>
        <dbReference type="EMBL" id="SFK94763.1"/>
    </source>
</evidence>